<protein>
    <submittedName>
        <fullName evidence="1">Uncharacterized protein</fullName>
    </submittedName>
</protein>
<reference evidence="1" key="1">
    <citation type="submission" date="2021-12" db="EMBL/GenBank/DDBJ databases">
        <authorList>
            <person name="King R."/>
        </authorList>
    </citation>
    <scope>NUCLEOTIDE SEQUENCE</scope>
</reference>
<gene>
    <name evidence="1" type="ORF">BEMITA_LOCUS9947</name>
</gene>
<feature type="non-terminal residue" evidence="1">
    <location>
        <position position="87"/>
    </location>
</feature>
<proteinExistence type="predicted"/>
<accession>A0A9P0AIB5</accession>
<evidence type="ECO:0000313" key="1">
    <source>
        <dbReference type="EMBL" id="CAH0391314.1"/>
    </source>
</evidence>
<organism evidence="1 2">
    <name type="scientific">Bemisia tabaci</name>
    <name type="common">Sweetpotato whitefly</name>
    <name type="synonym">Aleurodes tabaci</name>
    <dbReference type="NCBI Taxonomy" id="7038"/>
    <lineage>
        <taxon>Eukaryota</taxon>
        <taxon>Metazoa</taxon>
        <taxon>Ecdysozoa</taxon>
        <taxon>Arthropoda</taxon>
        <taxon>Hexapoda</taxon>
        <taxon>Insecta</taxon>
        <taxon>Pterygota</taxon>
        <taxon>Neoptera</taxon>
        <taxon>Paraneoptera</taxon>
        <taxon>Hemiptera</taxon>
        <taxon>Sternorrhyncha</taxon>
        <taxon>Aleyrodoidea</taxon>
        <taxon>Aleyrodidae</taxon>
        <taxon>Aleyrodinae</taxon>
        <taxon>Bemisia</taxon>
    </lineage>
</organism>
<sequence length="87" mass="10270">MKRSSPRRGSRHVTHISAYETAWTLHALRQTRYGQQWSARRETHSAYKTTRILHALRQTQFGQRGTAAEFKIIKPHLCLFLQNLFAY</sequence>
<dbReference type="Proteomes" id="UP001152759">
    <property type="component" value="Chromosome 6"/>
</dbReference>
<dbReference type="AlphaFoldDB" id="A0A9P0AIB5"/>
<evidence type="ECO:0000313" key="2">
    <source>
        <dbReference type="Proteomes" id="UP001152759"/>
    </source>
</evidence>
<keyword evidence="2" id="KW-1185">Reference proteome</keyword>
<name>A0A9P0AIB5_BEMTA</name>
<dbReference type="EMBL" id="OU963867">
    <property type="protein sequence ID" value="CAH0391314.1"/>
    <property type="molecule type" value="Genomic_DNA"/>
</dbReference>